<evidence type="ECO:0000313" key="5">
    <source>
        <dbReference type="Proteomes" id="UP001558713"/>
    </source>
</evidence>
<dbReference type="Gene3D" id="1.10.110.10">
    <property type="entry name" value="Plant lipid-transfer and hydrophobic proteins"/>
    <property type="match status" value="1"/>
</dbReference>
<proteinExistence type="inferred from homology"/>
<name>A0ABD1BAE3_CARAN</name>
<feature type="signal peptide" evidence="2">
    <location>
        <begin position="1"/>
        <end position="19"/>
    </location>
</feature>
<evidence type="ECO:0000256" key="1">
    <source>
        <dbReference type="ARBA" id="ARBA00009748"/>
    </source>
</evidence>
<dbReference type="EMBL" id="JBANAX010000329">
    <property type="protein sequence ID" value="KAL1213854.1"/>
    <property type="molecule type" value="Genomic_DNA"/>
</dbReference>
<dbReference type="Proteomes" id="UP001558713">
    <property type="component" value="Unassembled WGS sequence"/>
</dbReference>
<evidence type="ECO:0000256" key="2">
    <source>
        <dbReference type="SAM" id="SignalP"/>
    </source>
</evidence>
<evidence type="ECO:0000313" key="4">
    <source>
        <dbReference type="EMBL" id="KAL1213854.1"/>
    </source>
</evidence>
<dbReference type="AlphaFoldDB" id="A0ABD1BAE3"/>
<keyword evidence="2" id="KW-0732">Signal</keyword>
<dbReference type="InterPro" id="IPR000528">
    <property type="entry name" value="Plant_nsLTP"/>
</dbReference>
<comment type="caution">
    <text evidence="4">The sequence shown here is derived from an EMBL/GenBank/DDBJ whole genome shotgun (WGS) entry which is preliminary data.</text>
</comment>
<dbReference type="PANTHER" id="PTHR33076">
    <property type="entry name" value="NON-SPECIFIC LIPID-TRANSFER PROTEIN 2-RELATED"/>
    <property type="match status" value="1"/>
</dbReference>
<dbReference type="SUPFAM" id="SSF47699">
    <property type="entry name" value="Bifunctional inhibitor/lipid-transfer protein/seed storage 2S albumin"/>
    <property type="match status" value="1"/>
</dbReference>
<organism evidence="4 5">
    <name type="scientific">Cardamine amara subsp. amara</name>
    <dbReference type="NCBI Taxonomy" id="228776"/>
    <lineage>
        <taxon>Eukaryota</taxon>
        <taxon>Viridiplantae</taxon>
        <taxon>Streptophyta</taxon>
        <taxon>Embryophyta</taxon>
        <taxon>Tracheophyta</taxon>
        <taxon>Spermatophyta</taxon>
        <taxon>Magnoliopsida</taxon>
        <taxon>eudicotyledons</taxon>
        <taxon>Gunneridae</taxon>
        <taxon>Pentapetalae</taxon>
        <taxon>rosids</taxon>
        <taxon>malvids</taxon>
        <taxon>Brassicales</taxon>
        <taxon>Brassicaceae</taxon>
        <taxon>Cardamineae</taxon>
        <taxon>Cardamine</taxon>
    </lineage>
</organism>
<dbReference type="PRINTS" id="PR00382">
    <property type="entry name" value="LIPIDTRNSFER"/>
</dbReference>
<comment type="similarity">
    <text evidence="1">Belongs to the plant LTP family.</text>
</comment>
<evidence type="ECO:0000313" key="3">
    <source>
        <dbReference type="EMBL" id="KAL1200852.1"/>
    </source>
</evidence>
<feature type="chain" id="PRO_5044723238" evidence="2">
    <location>
        <begin position="20"/>
        <end position="102"/>
    </location>
</feature>
<keyword evidence="5" id="KW-1185">Reference proteome</keyword>
<protein>
    <submittedName>
        <fullName evidence="4">Non-specific lipid-transfer protein 6</fullName>
    </submittedName>
</protein>
<dbReference type="InterPro" id="IPR036312">
    <property type="entry name" value="Bifun_inhib/LTP/seed_sf"/>
</dbReference>
<dbReference type="EMBL" id="JBANAX010000606">
    <property type="protein sequence ID" value="KAL1200852.1"/>
    <property type="molecule type" value="Genomic_DNA"/>
</dbReference>
<sequence>MRSLLLAVCVVLALHCGEAALSCDTVVAEINPCVPYLTQGGDVVPDTCCDATRTLNSQVHSNVDIHRFCCCIQSAMGPINENNAWLMSVNCNERFPYVLCSC</sequence>
<gene>
    <name evidence="4" type="ORF">V5N11_029220</name>
    <name evidence="3" type="ORF">V5N11_034585</name>
</gene>
<accession>A0ABD1BAE3</accession>
<reference evidence="4 5" key="1">
    <citation type="submission" date="2024-04" db="EMBL/GenBank/DDBJ databases">
        <title>Genome assembly C_amara_ONT_v2.</title>
        <authorList>
            <person name="Yant L."/>
            <person name="Moore C."/>
            <person name="Slenker M."/>
        </authorList>
    </citation>
    <scope>NUCLEOTIDE SEQUENCE [LARGE SCALE GENOMIC DNA]</scope>
    <source>
        <tissue evidence="4">Leaf</tissue>
    </source>
</reference>